<evidence type="ECO:0000256" key="9">
    <source>
        <dbReference type="ARBA" id="ARBA00022967"/>
    </source>
</evidence>
<comment type="function">
    <text evidence="17">Core subunit of the mitochondrial membrane respiratory chain NADH dehydrogenase (Complex I) which catalyzes electron transfer from NADH through the respiratory chain, using ubiquinone as an electron acceptor. Essential for the catalytic activity and assembly of complex I.</text>
</comment>
<feature type="transmembrane region" description="Helical" evidence="17">
    <location>
        <begin position="376"/>
        <end position="401"/>
    </location>
</feature>
<evidence type="ECO:0000256" key="6">
    <source>
        <dbReference type="ARBA" id="ARBA00022660"/>
    </source>
</evidence>
<comment type="catalytic activity">
    <reaction evidence="16 17">
        <text>a ubiquinone + NADH + 5 H(+)(in) = a ubiquinol + NAD(+) + 4 H(+)(out)</text>
        <dbReference type="Rhea" id="RHEA:29091"/>
        <dbReference type="Rhea" id="RHEA-COMP:9565"/>
        <dbReference type="Rhea" id="RHEA-COMP:9566"/>
        <dbReference type="ChEBI" id="CHEBI:15378"/>
        <dbReference type="ChEBI" id="CHEBI:16389"/>
        <dbReference type="ChEBI" id="CHEBI:17976"/>
        <dbReference type="ChEBI" id="CHEBI:57540"/>
        <dbReference type="ChEBI" id="CHEBI:57945"/>
        <dbReference type="EC" id="7.1.1.2"/>
    </reaction>
</comment>
<dbReference type="InterPro" id="IPR001516">
    <property type="entry name" value="Proton_antipo_N"/>
</dbReference>
<evidence type="ECO:0000256" key="3">
    <source>
        <dbReference type="ARBA" id="ARBA00012944"/>
    </source>
</evidence>
<evidence type="ECO:0000256" key="4">
    <source>
        <dbReference type="ARBA" id="ARBA00021096"/>
    </source>
</evidence>
<keyword evidence="10" id="KW-0249">Electron transport</keyword>
<feature type="domain" description="NADH-Ubiquinone oxidoreductase (complex I) chain 5 N-terminal" evidence="19">
    <location>
        <begin position="43"/>
        <end position="91"/>
    </location>
</feature>
<evidence type="ECO:0000256" key="17">
    <source>
        <dbReference type="RuleBase" id="RU003404"/>
    </source>
</evidence>
<dbReference type="Pfam" id="PF06455">
    <property type="entry name" value="NADH5_C"/>
    <property type="match status" value="1"/>
</dbReference>
<keyword evidence="6" id="KW-0679">Respiratory chain</keyword>
<feature type="transmembrane region" description="Helical" evidence="17">
    <location>
        <begin position="249"/>
        <end position="267"/>
    </location>
</feature>
<evidence type="ECO:0000256" key="5">
    <source>
        <dbReference type="ARBA" id="ARBA00022448"/>
    </source>
</evidence>
<feature type="transmembrane region" description="Helical" evidence="17">
    <location>
        <begin position="273"/>
        <end position="294"/>
    </location>
</feature>
<dbReference type="PANTHER" id="PTHR42829:SF2">
    <property type="entry name" value="NADH-UBIQUINONE OXIDOREDUCTASE CHAIN 5"/>
    <property type="match status" value="1"/>
</dbReference>
<evidence type="ECO:0000259" key="20">
    <source>
        <dbReference type="Pfam" id="PF06455"/>
    </source>
</evidence>
<feature type="transmembrane region" description="Helical" evidence="17">
    <location>
        <begin position="421"/>
        <end position="444"/>
    </location>
</feature>
<dbReference type="PRINTS" id="PR01434">
    <property type="entry name" value="NADHDHGNASE5"/>
</dbReference>
<comment type="function">
    <text evidence="1">Core subunit of the mitochondrial membrane respiratory chain NADH dehydrogenase (Complex I) that is believed to belong to the minimal assembly required for catalysis. Complex I functions in the transfer of electrons from NADH to the respiratory chain. The immediate electron acceptor for the enzyme is believed to be ubiquinone.</text>
</comment>
<evidence type="ECO:0000256" key="16">
    <source>
        <dbReference type="ARBA" id="ARBA00049551"/>
    </source>
</evidence>
<evidence type="ECO:0000256" key="7">
    <source>
        <dbReference type="ARBA" id="ARBA00022692"/>
    </source>
</evidence>
<proteinExistence type="inferred from homology"/>
<evidence type="ECO:0000256" key="14">
    <source>
        <dbReference type="ARBA" id="ARBA00023128"/>
    </source>
</evidence>
<feature type="transmembrane region" description="Helical" evidence="17">
    <location>
        <begin position="496"/>
        <end position="518"/>
    </location>
</feature>
<evidence type="ECO:0000259" key="19">
    <source>
        <dbReference type="Pfam" id="PF00662"/>
    </source>
</evidence>
<feature type="domain" description="NADH dehydrogenase subunit 5 C-terminal" evidence="20">
    <location>
        <begin position="395"/>
        <end position="576"/>
    </location>
</feature>
<feature type="transmembrane region" description="Helical" evidence="17">
    <location>
        <begin position="88"/>
        <end position="107"/>
    </location>
</feature>
<evidence type="ECO:0000256" key="11">
    <source>
        <dbReference type="ARBA" id="ARBA00022989"/>
    </source>
</evidence>
<gene>
    <name evidence="21" type="primary">nad5</name>
</gene>
<dbReference type="Pfam" id="PF00662">
    <property type="entry name" value="Proton_antipo_N"/>
    <property type="match status" value="1"/>
</dbReference>
<dbReference type="EC" id="7.1.1.2" evidence="3 17"/>
<evidence type="ECO:0000256" key="10">
    <source>
        <dbReference type="ARBA" id="ARBA00022982"/>
    </source>
</evidence>
<dbReference type="GO" id="GO:0015990">
    <property type="term" value="P:electron transport coupled proton transport"/>
    <property type="evidence" value="ECO:0007669"/>
    <property type="project" value="TreeGrafter"/>
</dbReference>
<dbReference type="InterPro" id="IPR001750">
    <property type="entry name" value="ND/Mrp_TM"/>
</dbReference>
<feature type="domain" description="NADH:quinone oxidoreductase/Mrp antiporter transmembrane" evidence="18">
    <location>
        <begin position="108"/>
        <end position="392"/>
    </location>
</feature>
<dbReference type="AlphaFoldDB" id="A0A5B9HB87"/>
<dbReference type="EMBL" id="MK575488">
    <property type="protein sequence ID" value="QEE94405.1"/>
    <property type="molecule type" value="Genomic_DNA"/>
</dbReference>
<feature type="transmembrane region" description="Helical" evidence="17">
    <location>
        <begin position="50"/>
        <end position="76"/>
    </location>
</feature>
<feature type="transmembrane region" description="Helical" evidence="17">
    <location>
        <begin position="560"/>
        <end position="579"/>
    </location>
</feature>
<dbReference type="PRINTS" id="PR01435">
    <property type="entry name" value="NPOXDRDTASE5"/>
</dbReference>
<feature type="transmembrane region" description="Helical" evidence="17">
    <location>
        <begin position="12"/>
        <end position="38"/>
    </location>
</feature>
<evidence type="ECO:0000313" key="21">
    <source>
        <dbReference type="EMBL" id="QEE94405.1"/>
    </source>
</evidence>
<keyword evidence="8" id="KW-0999">Mitochondrion inner membrane</keyword>
<feature type="transmembrane region" description="Helical" evidence="17">
    <location>
        <begin position="219"/>
        <end position="237"/>
    </location>
</feature>
<organism evidence="21">
    <name type="scientific">Sabethes undosus</name>
    <dbReference type="NCBI Taxonomy" id="2007222"/>
    <lineage>
        <taxon>Eukaryota</taxon>
        <taxon>Metazoa</taxon>
        <taxon>Ecdysozoa</taxon>
        <taxon>Arthropoda</taxon>
        <taxon>Hexapoda</taxon>
        <taxon>Insecta</taxon>
        <taxon>Pterygota</taxon>
        <taxon>Neoptera</taxon>
        <taxon>Endopterygota</taxon>
        <taxon>Diptera</taxon>
        <taxon>Nematocera</taxon>
        <taxon>Culicoidea</taxon>
        <taxon>Culicidae</taxon>
        <taxon>Culicinae</taxon>
        <taxon>Sabethini</taxon>
        <taxon>Sabethes</taxon>
    </lineage>
</organism>
<sequence length="580" mass="67018">MNNLVNYCKNSFYILFFISIVLFIFSIKFLLMDMIYFIEWEIISLHSMSIVMTFLFDWMSLMFMSFVLMISSLVIFYSKEYMQEDFNINRFIMLVLAFVMSMMMLIISPNLISILLGWDGLGLVSYCLVIYFQNVKSFNAGMLTALSNRIGDVALLLAIAWMLNFGSWNYVYYLEMMNKEKQMMMIGYLVMLAAMTKSAQIPFSSWLPAAMAAPTPVSALVHSSTLVTAGVYLLIRFNILLMNSFSGQILLLISGLTMFMAGLGANFEFDLKKIIALSTLSQLGLMMSILSMGFTKLAFFHLLTHALFKALLFMCAGVIIHNMKNMQDIRVMGNLILSMPLTCSCFNIANLALCGMPFLAGFYSKDLILETVMMSYLNFFSFFLFFFSTGLTVSYSFRLVYYSMTGEYMGVSLNMLNDYSWTMSFSIMSLMVMAIMGGSMLMWLMFLNNSMICLPMYMKLFTLFVCMLGGFLGYFINNVLFFFMNKSLYFYNMSSYMGMMWFMPMISTFGIVKVPLILGMKCFKIFDQGWSEYFGSQMLYIQLKNYSLYIQEFQNNNLKIYLMSYLLWLFMLILVMLFLN</sequence>
<evidence type="ECO:0000259" key="18">
    <source>
        <dbReference type="Pfam" id="PF00361"/>
    </source>
</evidence>
<dbReference type="Pfam" id="PF00361">
    <property type="entry name" value="Proton_antipo_M"/>
    <property type="match status" value="1"/>
</dbReference>
<feature type="transmembrane region" description="Helical" evidence="17">
    <location>
        <begin position="153"/>
        <end position="174"/>
    </location>
</feature>
<evidence type="ECO:0000256" key="15">
    <source>
        <dbReference type="ARBA" id="ARBA00023136"/>
    </source>
</evidence>
<dbReference type="PANTHER" id="PTHR42829">
    <property type="entry name" value="NADH-UBIQUINONE OXIDOREDUCTASE CHAIN 5"/>
    <property type="match status" value="1"/>
</dbReference>
<dbReference type="GO" id="GO:0042773">
    <property type="term" value="P:ATP synthesis coupled electron transport"/>
    <property type="evidence" value="ECO:0007669"/>
    <property type="project" value="InterPro"/>
</dbReference>
<keyword evidence="13 17" id="KW-0830">Ubiquinone</keyword>
<evidence type="ECO:0000256" key="13">
    <source>
        <dbReference type="ARBA" id="ARBA00023075"/>
    </source>
</evidence>
<keyword evidence="11 17" id="KW-1133">Transmembrane helix</keyword>
<evidence type="ECO:0000256" key="12">
    <source>
        <dbReference type="ARBA" id="ARBA00023027"/>
    </source>
</evidence>
<feature type="transmembrane region" description="Helical" evidence="17">
    <location>
        <begin position="306"/>
        <end position="323"/>
    </location>
</feature>
<accession>A0A5B9HB87</accession>
<keyword evidence="7 17" id="KW-0812">Transmembrane</keyword>
<keyword evidence="5 17" id="KW-0813">Transport</keyword>
<comment type="similarity">
    <text evidence="17">Belongs to the complex I subunit 5 family.</text>
</comment>
<reference evidence="21" key="1">
    <citation type="submission" date="2019-02" db="EMBL/GenBank/DDBJ databases">
        <title>Phylogenetic relationships and temporal diversification of Neotropical mosquitoes (Diptera: Culicidae) based on mitogenomes.</title>
        <authorList>
            <person name="Lorenz C."/>
            <person name="Alves J.M.P."/>
            <person name="Foster P.G."/>
            <person name="Suesdek L."/>
            <person name="Sallum M.A."/>
        </authorList>
    </citation>
    <scope>NUCLEOTIDE SEQUENCE</scope>
</reference>
<geneLocation type="mitochondrion" evidence="21"/>
<dbReference type="GO" id="GO:0008137">
    <property type="term" value="F:NADH dehydrogenase (ubiquinone) activity"/>
    <property type="evidence" value="ECO:0007669"/>
    <property type="project" value="UniProtKB-EC"/>
</dbReference>
<keyword evidence="12 17" id="KW-0520">NAD</keyword>
<keyword evidence="9" id="KW-1278">Translocase</keyword>
<dbReference type="InterPro" id="IPR003945">
    <property type="entry name" value="NU5C-like"/>
</dbReference>
<protein>
    <recommendedName>
        <fullName evidence="4 17">NADH-ubiquinone oxidoreductase chain 5</fullName>
        <ecNumber evidence="3 17">7.1.1.2</ecNumber>
    </recommendedName>
</protein>
<dbReference type="InterPro" id="IPR010934">
    <property type="entry name" value="NADH_DH_su5_C"/>
</dbReference>
<evidence type="ECO:0000256" key="1">
    <source>
        <dbReference type="ARBA" id="ARBA00003257"/>
    </source>
</evidence>
<feature type="transmembrane region" description="Helical" evidence="17">
    <location>
        <begin position="186"/>
        <end position="207"/>
    </location>
</feature>
<dbReference type="GO" id="GO:0005743">
    <property type="term" value="C:mitochondrial inner membrane"/>
    <property type="evidence" value="ECO:0007669"/>
    <property type="project" value="UniProtKB-SubCell"/>
</dbReference>
<comment type="subcellular location">
    <subcellularLocation>
        <location evidence="2">Mitochondrion inner membrane</location>
        <topology evidence="2">Multi-pass membrane protein</topology>
    </subcellularLocation>
</comment>
<keyword evidence="15 17" id="KW-0472">Membrane</keyword>
<evidence type="ECO:0000256" key="2">
    <source>
        <dbReference type="ARBA" id="ARBA00004448"/>
    </source>
</evidence>
<keyword evidence="14 17" id="KW-0496">Mitochondrion</keyword>
<feature type="transmembrane region" description="Helical" evidence="17">
    <location>
        <begin position="335"/>
        <end position="364"/>
    </location>
</feature>
<evidence type="ECO:0000256" key="8">
    <source>
        <dbReference type="ARBA" id="ARBA00022792"/>
    </source>
</evidence>
<feature type="transmembrane region" description="Helical" evidence="17">
    <location>
        <begin position="456"/>
        <end position="476"/>
    </location>
</feature>
<name>A0A5B9HB87_9DIPT</name>
<dbReference type="GO" id="GO:0003954">
    <property type="term" value="F:NADH dehydrogenase activity"/>
    <property type="evidence" value="ECO:0007669"/>
    <property type="project" value="TreeGrafter"/>
</dbReference>